<dbReference type="Proteomes" id="UP000515703">
    <property type="component" value="Chromosome"/>
</dbReference>
<dbReference type="EMBL" id="AP023368">
    <property type="protein sequence ID" value="BCJ98105.1"/>
    <property type="molecule type" value="Genomic_DNA"/>
</dbReference>
<dbReference type="Gene3D" id="3.15.30.10">
    <property type="entry name" value="putative capsid protein of prophage domain like"/>
    <property type="match status" value="1"/>
</dbReference>
<dbReference type="InterPro" id="IPR005564">
    <property type="entry name" value="Major_capsid_GpE"/>
</dbReference>
<evidence type="ECO:0000313" key="1">
    <source>
        <dbReference type="EMBL" id="BCJ98105.1"/>
    </source>
</evidence>
<proteinExistence type="predicted"/>
<evidence type="ECO:0008006" key="3">
    <source>
        <dbReference type="Google" id="ProtNLM"/>
    </source>
</evidence>
<dbReference type="AlphaFoldDB" id="A0A7I8DM60"/>
<name>A0A7I8DM60_9FIRM</name>
<sequence length="354" mass="40497">MSIYDTRTLIKTVKKIYPVLNWFRNRYFPTSDQDIFPTKKVLIEYKQGNRKLAPFVIPRKGGITIDREGYTAKEYIPPYIAPQRPLTIDDLNDKGFGEDLYSDMTPEQRQAQVLGEDLADLSAMIDRREEWMCRELLLTGEVIMKHYAEKYGEGEPVEKVLRYYDNQDGFQNVYTPTAQWDESTADLYEDLDAMVFMLTTEGCAAKDLNMAADVYARFINDPKIQKLLDNKSINIGNIDPIETPDGVAHVGTIIIRGKKLDIFVYDEVYEDEDGDIEPFMPSGTLFITAPGMGRMLYGAVSQIEQEDNQFHTYRGKKIPKYLSDAKNEVREIRVASAPVPVPNDKKAWVVAQVL</sequence>
<reference evidence="1 2" key="1">
    <citation type="submission" date="2020-08" db="EMBL/GenBank/DDBJ databases">
        <title>Draft genome sequencing of an Anaerocolumna strain isolated from anoxic soil subjected to BSD treatment.</title>
        <authorList>
            <person name="Uek A."/>
            <person name="Tonouchi A."/>
        </authorList>
    </citation>
    <scope>NUCLEOTIDE SEQUENCE [LARGE SCALE GENOMIC DNA]</scope>
    <source>
        <strain evidence="1 2">CTTW</strain>
    </source>
</reference>
<reference evidence="1 2" key="2">
    <citation type="submission" date="2020-08" db="EMBL/GenBank/DDBJ databases">
        <authorList>
            <person name="Ueki A."/>
            <person name="Tonouchi A."/>
        </authorList>
    </citation>
    <scope>NUCLEOTIDE SEQUENCE [LARGE SCALE GENOMIC DNA]</scope>
    <source>
        <strain evidence="1 2">CTTW</strain>
    </source>
</reference>
<gene>
    <name evidence="1" type="ORF">bsdcttw_11460</name>
</gene>
<keyword evidence="2" id="KW-1185">Reference proteome</keyword>
<dbReference type="KEGG" id="acht:bsdcttw_11460"/>
<organism evidence="1 2">
    <name type="scientific">Anaerocolumna chitinilytica</name>
    <dbReference type="NCBI Taxonomy" id="1727145"/>
    <lineage>
        <taxon>Bacteria</taxon>
        <taxon>Bacillati</taxon>
        <taxon>Bacillota</taxon>
        <taxon>Clostridia</taxon>
        <taxon>Lachnospirales</taxon>
        <taxon>Lachnospiraceae</taxon>
        <taxon>Anaerocolumna</taxon>
    </lineage>
</organism>
<accession>A0A7I8DM60</accession>
<dbReference type="RefSeq" id="WP_185258455.1">
    <property type="nucleotide sequence ID" value="NZ_AP023368.1"/>
</dbReference>
<dbReference type="Gene3D" id="3.30.1930.10">
    <property type="entry name" value="capsid protein of prophage domain"/>
    <property type="match status" value="1"/>
</dbReference>
<protein>
    <recommendedName>
        <fullName evidence="3">Phage major capsid protein E</fullName>
    </recommendedName>
</protein>
<evidence type="ECO:0000313" key="2">
    <source>
        <dbReference type="Proteomes" id="UP000515703"/>
    </source>
</evidence>
<dbReference type="Pfam" id="PF03864">
    <property type="entry name" value="Phage_cap_E"/>
    <property type="match status" value="1"/>
</dbReference>